<accession>A0A7R9W1U5</accession>
<sequence length="247" mass="27169">MSTRAQIVVLLGGLLPSLFAVAAGFREGEFIPAARKAQFHEVRTQWHDLLGSHCPRFGQERLVALPLPRPHLPLEPKVDTYKIQLSFDGDRHVTHWLKVIGPGAPPVPVVHVTLRRAGEDILGVKAQVQIAPISYEHMHKPLVEEWQNASAWPKHLLIKYKFQSEHEVDLDRGIYVLMVMGLTVFFILVMGAAAGSEAKLSKFLHDMTSEAALAFVPTQQAATSEVVVGGGSEPLIPHMYKGAGKGD</sequence>
<dbReference type="PANTHER" id="PTHR36768">
    <property type="entry name" value="ATP-DEPENDENT HELICASE/DEOXYRIBONUCLEASE SUBUNIT B"/>
    <property type="match status" value="1"/>
</dbReference>
<name>A0A7R9W1U5_9CHLO</name>
<evidence type="ECO:0008006" key="4">
    <source>
        <dbReference type="Google" id="ProtNLM"/>
    </source>
</evidence>
<feature type="chain" id="PRO_5031269091" description="Transmembrane 9 superfamily member" evidence="2">
    <location>
        <begin position="25"/>
        <end position="247"/>
    </location>
</feature>
<organism evidence="3">
    <name type="scientific">Chlamydomonas euryale</name>
    <dbReference type="NCBI Taxonomy" id="1486919"/>
    <lineage>
        <taxon>Eukaryota</taxon>
        <taxon>Viridiplantae</taxon>
        <taxon>Chlorophyta</taxon>
        <taxon>core chlorophytes</taxon>
        <taxon>Chlorophyceae</taxon>
        <taxon>CS clade</taxon>
        <taxon>Chlamydomonadales</taxon>
        <taxon>Chlamydomonadaceae</taxon>
        <taxon>Chlamydomonas</taxon>
    </lineage>
</organism>
<keyword evidence="1" id="KW-1133">Transmembrane helix</keyword>
<keyword evidence="1" id="KW-0812">Transmembrane</keyword>
<dbReference type="EMBL" id="HBEC01044869">
    <property type="protein sequence ID" value="CAD8310905.1"/>
    <property type="molecule type" value="Transcribed_RNA"/>
</dbReference>
<feature type="signal peptide" evidence="2">
    <location>
        <begin position="1"/>
        <end position="24"/>
    </location>
</feature>
<reference evidence="3" key="1">
    <citation type="submission" date="2021-01" db="EMBL/GenBank/DDBJ databases">
        <authorList>
            <person name="Corre E."/>
            <person name="Pelletier E."/>
            <person name="Niang G."/>
            <person name="Scheremetjew M."/>
            <person name="Finn R."/>
            <person name="Kale V."/>
            <person name="Holt S."/>
            <person name="Cochrane G."/>
            <person name="Meng A."/>
            <person name="Brown T."/>
            <person name="Cohen L."/>
        </authorList>
    </citation>
    <scope>NUCLEOTIDE SEQUENCE</scope>
    <source>
        <strain evidence="3">CCMP219</strain>
    </source>
</reference>
<dbReference type="AlphaFoldDB" id="A0A7R9W1U5"/>
<keyword evidence="1" id="KW-0472">Membrane</keyword>
<evidence type="ECO:0000256" key="1">
    <source>
        <dbReference type="SAM" id="Phobius"/>
    </source>
</evidence>
<protein>
    <recommendedName>
        <fullName evidence="4">Transmembrane 9 superfamily member</fullName>
    </recommendedName>
</protein>
<keyword evidence="2" id="KW-0732">Signal</keyword>
<evidence type="ECO:0000313" key="3">
    <source>
        <dbReference type="EMBL" id="CAD8310905.1"/>
    </source>
</evidence>
<feature type="transmembrane region" description="Helical" evidence="1">
    <location>
        <begin position="173"/>
        <end position="194"/>
    </location>
</feature>
<evidence type="ECO:0000256" key="2">
    <source>
        <dbReference type="SAM" id="SignalP"/>
    </source>
</evidence>
<proteinExistence type="predicted"/>
<dbReference type="PANTHER" id="PTHR36768:SF1">
    <property type="entry name" value="ATP-DEPENDENT HELICASE_DEOXYRIBONUCLEASE SUBUNIT B"/>
    <property type="match status" value="1"/>
</dbReference>
<gene>
    <name evidence="3" type="ORF">CEUR00632_LOCUS20927</name>
</gene>